<name>A0A1G2I9X9_9BACT</name>
<proteinExistence type="predicted"/>
<keyword evidence="1" id="KW-0812">Transmembrane</keyword>
<keyword evidence="1" id="KW-1133">Transmembrane helix</keyword>
<evidence type="ECO:0000313" key="3">
    <source>
        <dbReference type="Proteomes" id="UP000176308"/>
    </source>
</evidence>
<dbReference type="AlphaFoldDB" id="A0A1G2I9X9"/>
<keyword evidence="1" id="KW-0472">Membrane</keyword>
<evidence type="ECO:0000313" key="2">
    <source>
        <dbReference type="EMBL" id="OGZ71495.1"/>
    </source>
</evidence>
<sequence length="120" mass="13888">MPNQKIILIIVISILVAGNVLLGVNNFLVQEKLQMIEQKVKDQESNLKILNFTRLFIEKVLKAENEVSFEDRLKLENAVRDLNDNEILAQWEKFVESKTEIEAQNAVKNLLELLVKKIPF</sequence>
<comment type="caution">
    <text evidence="2">The sequence shown here is derived from an EMBL/GenBank/DDBJ whole genome shotgun (WGS) entry which is preliminary data.</text>
</comment>
<feature type="transmembrane region" description="Helical" evidence="1">
    <location>
        <begin position="6"/>
        <end position="29"/>
    </location>
</feature>
<organism evidence="2 3">
    <name type="scientific">Candidatus Staskawiczbacteria bacterium RIFCSPLOWO2_01_FULL_33_9</name>
    <dbReference type="NCBI Taxonomy" id="1802211"/>
    <lineage>
        <taxon>Bacteria</taxon>
        <taxon>Candidatus Staskawicziibacteriota</taxon>
    </lineage>
</organism>
<gene>
    <name evidence="2" type="ORF">A2904_01760</name>
</gene>
<dbReference type="EMBL" id="MHOX01000004">
    <property type="protein sequence ID" value="OGZ71495.1"/>
    <property type="molecule type" value="Genomic_DNA"/>
</dbReference>
<reference evidence="2 3" key="1">
    <citation type="journal article" date="2016" name="Nat. Commun.">
        <title>Thousands of microbial genomes shed light on interconnected biogeochemical processes in an aquifer system.</title>
        <authorList>
            <person name="Anantharaman K."/>
            <person name="Brown C.T."/>
            <person name="Hug L.A."/>
            <person name="Sharon I."/>
            <person name="Castelle C.J."/>
            <person name="Probst A.J."/>
            <person name="Thomas B.C."/>
            <person name="Singh A."/>
            <person name="Wilkins M.J."/>
            <person name="Karaoz U."/>
            <person name="Brodie E.L."/>
            <person name="Williams K.H."/>
            <person name="Hubbard S.S."/>
            <person name="Banfield J.F."/>
        </authorList>
    </citation>
    <scope>NUCLEOTIDE SEQUENCE [LARGE SCALE GENOMIC DNA]</scope>
</reference>
<accession>A0A1G2I9X9</accession>
<protein>
    <submittedName>
        <fullName evidence="2">Uncharacterized protein</fullName>
    </submittedName>
</protein>
<dbReference type="Proteomes" id="UP000176308">
    <property type="component" value="Unassembled WGS sequence"/>
</dbReference>
<evidence type="ECO:0000256" key="1">
    <source>
        <dbReference type="SAM" id="Phobius"/>
    </source>
</evidence>